<dbReference type="SUPFAM" id="SSF51430">
    <property type="entry name" value="NAD(P)-linked oxidoreductase"/>
    <property type="match status" value="1"/>
</dbReference>
<dbReference type="RefSeq" id="WP_072695276.1">
    <property type="nucleotide sequence ID" value="NZ_FRDI01000002.1"/>
</dbReference>
<sequence length="299" mass="32585">MNAQTSRLVLGTVQLGMNYGLNNQSGQPDIKKAEEIIHAAYAGGVTCFDTAQAYGNSESVLGLCLNKLGYSDKVKVISKPSPDFQGKPGDLSTALAYSLSELGIKKLEAFLLHREEHLNLLSLEQIKEGQVLLQNGLLKGFGVSVYTPSVALTALKHPLISALQIPASVFDHRFNQAGVFNIAKSLNKRIYIRSAFLQGVVCMDLDKIPPFLSSLKPALEAYQKLCVECGLSRTGLALSWLLQVYPNAYVLFGAETPEQVEENLASLASTPLPVDVVERIAKLFPEQGENILNPALWQR</sequence>
<dbReference type="PANTHER" id="PTHR43312:SF1">
    <property type="entry name" value="NADP-DEPENDENT OXIDOREDUCTASE DOMAIN-CONTAINING PROTEIN"/>
    <property type="match status" value="1"/>
</dbReference>
<dbReference type="Pfam" id="PF00248">
    <property type="entry name" value="Aldo_ket_red"/>
    <property type="match status" value="1"/>
</dbReference>
<dbReference type="InterPro" id="IPR053135">
    <property type="entry name" value="AKR2_Oxidoreductase"/>
</dbReference>
<dbReference type="PANTHER" id="PTHR43312">
    <property type="entry name" value="D-THREO-ALDOSE 1-DEHYDROGENASE"/>
    <property type="match status" value="1"/>
</dbReference>
<feature type="domain" description="NADP-dependent oxidoreductase" evidence="1">
    <location>
        <begin position="7"/>
        <end position="283"/>
    </location>
</feature>
<protein>
    <submittedName>
        <fullName evidence="2">Predicted oxidoreductase</fullName>
    </submittedName>
</protein>
<keyword evidence="3" id="KW-1185">Reference proteome</keyword>
<name>A0A1M7RR17_9BACT</name>
<dbReference type="Gene3D" id="3.20.20.100">
    <property type="entry name" value="NADP-dependent oxidoreductase domain"/>
    <property type="match status" value="1"/>
</dbReference>
<proteinExistence type="predicted"/>
<dbReference type="EMBL" id="FRDI01000002">
    <property type="protein sequence ID" value="SHN48630.1"/>
    <property type="molecule type" value="Genomic_DNA"/>
</dbReference>
<dbReference type="STRING" id="1121455.SAMN02745728_00019"/>
<evidence type="ECO:0000259" key="1">
    <source>
        <dbReference type="Pfam" id="PF00248"/>
    </source>
</evidence>
<accession>A0A1M7RR17</accession>
<dbReference type="CDD" id="cd19097">
    <property type="entry name" value="AKR_unchar"/>
    <property type="match status" value="1"/>
</dbReference>
<dbReference type="InterPro" id="IPR023210">
    <property type="entry name" value="NADP_OxRdtase_dom"/>
</dbReference>
<dbReference type="OrthoDB" id="9783572at2"/>
<reference evidence="2 3" key="1">
    <citation type="submission" date="2016-12" db="EMBL/GenBank/DDBJ databases">
        <authorList>
            <person name="Song W.-J."/>
            <person name="Kurnit D.M."/>
        </authorList>
    </citation>
    <scope>NUCLEOTIDE SEQUENCE [LARGE SCALE GENOMIC DNA]</scope>
    <source>
        <strain evidence="2 3">DSM 11393</strain>
    </source>
</reference>
<organism evidence="2 3">
    <name type="scientific">Desulfovibrio litoralis DSM 11393</name>
    <dbReference type="NCBI Taxonomy" id="1121455"/>
    <lineage>
        <taxon>Bacteria</taxon>
        <taxon>Pseudomonadati</taxon>
        <taxon>Thermodesulfobacteriota</taxon>
        <taxon>Desulfovibrionia</taxon>
        <taxon>Desulfovibrionales</taxon>
        <taxon>Desulfovibrionaceae</taxon>
        <taxon>Desulfovibrio</taxon>
    </lineage>
</organism>
<evidence type="ECO:0000313" key="3">
    <source>
        <dbReference type="Proteomes" id="UP000186469"/>
    </source>
</evidence>
<gene>
    <name evidence="2" type="ORF">SAMN02745728_00019</name>
</gene>
<dbReference type="Proteomes" id="UP000186469">
    <property type="component" value="Unassembled WGS sequence"/>
</dbReference>
<dbReference type="InterPro" id="IPR036812">
    <property type="entry name" value="NAD(P)_OxRdtase_dom_sf"/>
</dbReference>
<evidence type="ECO:0000313" key="2">
    <source>
        <dbReference type="EMBL" id="SHN48630.1"/>
    </source>
</evidence>
<dbReference type="AlphaFoldDB" id="A0A1M7RR17"/>